<name>A0A1I1TNJ8_9BURK</name>
<gene>
    <name evidence="2" type="ORF">SAMN04489710_103315</name>
</gene>
<protein>
    <recommendedName>
        <fullName evidence="4">Glycine zipper family protein</fullName>
    </recommendedName>
</protein>
<feature type="signal peptide" evidence="1">
    <location>
        <begin position="1"/>
        <end position="31"/>
    </location>
</feature>
<reference evidence="3" key="1">
    <citation type="submission" date="2016-10" db="EMBL/GenBank/DDBJ databases">
        <authorList>
            <person name="Varghese N."/>
            <person name="Submissions S."/>
        </authorList>
    </citation>
    <scope>NUCLEOTIDE SEQUENCE [LARGE SCALE GENOMIC DNA]</scope>
    <source>
        <strain evidence="3">DSM 7481</strain>
    </source>
</reference>
<dbReference type="EMBL" id="FOMQ01000003">
    <property type="protein sequence ID" value="SFD57050.1"/>
    <property type="molecule type" value="Genomic_DNA"/>
</dbReference>
<sequence length="221" mass="22514">MPLPHTGRRAPRPFRAAPTVAALALALAGCAAQGPRPGAAASMPADPAQHAADLDACQRYAQQIDVVMETLDGMVTGALVLASLAWSAGGSRGTVGGWAVAGGALGATQGLQPLERRRRAVENCMQSRGHAAGPYVAAPGYPVAQAIALPAEPPPRAPVPSIAVGTDTFSAERLARAQSCSVQPRAALAAKGPGFETYTVPCDSGDALAIRCEFGNCRVLR</sequence>
<dbReference type="RefSeq" id="WP_245783555.1">
    <property type="nucleotide sequence ID" value="NZ_FOMQ01000003.1"/>
</dbReference>
<dbReference type="STRING" id="32040.SAMN04489710_103315"/>
<evidence type="ECO:0008006" key="4">
    <source>
        <dbReference type="Google" id="ProtNLM"/>
    </source>
</evidence>
<keyword evidence="1" id="KW-0732">Signal</keyword>
<keyword evidence="3" id="KW-1185">Reference proteome</keyword>
<accession>A0A1I1TNJ8</accession>
<feature type="chain" id="PRO_5011738706" description="Glycine zipper family protein" evidence="1">
    <location>
        <begin position="32"/>
        <end position="221"/>
    </location>
</feature>
<organism evidence="2 3">
    <name type="scientific">Paracidovorax konjaci</name>
    <dbReference type="NCBI Taxonomy" id="32040"/>
    <lineage>
        <taxon>Bacteria</taxon>
        <taxon>Pseudomonadati</taxon>
        <taxon>Pseudomonadota</taxon>
        <taxon>Betaproteobacteria</taxon>
        <taxon>Burkholderiales</taxon>
        <taxon>Comamonadaceae</taxon>
        <taxon>Paracidovorax</taxon>
    </lineage>
</organism>
<dbReference type="AlphaFoldDB" id="A0A1I1TNJ8"/>
<dbReference type="Proteomes" id="UP000199517">
    <property type="component" value="Unassembled WGS sequence"/>
</dbReference>
<proteinExistence type="predicted"/>
<evidence type="ECO:0000313" key="3">
    <source>
        <dbReference type="Proteomes" id="UP000199517"/>
    </source>
</evidence>
<evidence type="ECO:0000256" key="1">
    <source>
        <dbReference type="SAM" id="SignalP"/>
    </source>
</evidence>
<evidence type="ECO:0000313" key="2">
    <source>
        <dbReference type="EMBL" id="SFD57050.1"/>
    </source>
</evidence>